<dbReference type="Proteomes" id="UP000177328">
    <property type="component" value="Unassembled WGS sequence"/>
</dbReference>
<dbReference type="NCBIfam" id="TIGR00030">
    <property type="entry name" value="S21p"/>
    <property type="match status" value="1"/>
</dbReference>
<name>A0A1F5KII5_9BACT</name>
<proteinExistence type="inferred from homology"/>
<evidence type="ECO:0000313" key="6">
    <source>
        <dbReference type="Proteomes" id="UP000177328"/>
    </source>
</evidence>
<dbReference type="GO" id="GO:0005840">
    <property type="term" value="C:ribosome"/>
    <property type="evidence" value="ECO:0007669"/>
    <property type="project" value="UniProtKB-KW"/>
</dbReference>
<evidence type="ECO:0000256" key="1">
    <source>
        <dbReference type="ARBA" id="ARBA00006640"/>
    </source>
</evidence>
<dbReference type="EMBL" id="MFDD01000007">
    <property type="protein sequence ID" value="OGE40630.1"/>
    <property type="molecule type" value="Genomic_DNA"/>
</dbReference>
<dbReference type="InterPro" id="IPR001911">
    <property type="entry name" value="Ribosomal_bS21"/>
</dbReference>
<dbReference type="GO" id="GO:0003735">
    <property type="term" value="F:structural constituent of ribosome"/>
    <property type="evidence" value="ECO:0007669"/>
    <property type="project" value="InterPro"/>
</dbReference>
<keyword evidence="3" id="KW-0687">Ribonucleoprotein</keyword>
<dbReference type="GO" id="GO:0006412">
    <property type="term" value="P:translation"/>
    <property type="evidence" value="ECO:0007669"/>
    <property type="project" value="InterPro"/>
</dbReference>
<dbReference type="InterPro" id="IPR038380">
    <property type="entry name" value="Ribosomal_bS21_sf"/>
</dbReference>
<comment type="caution">
    <text evidence="5">The sequence shown here is derived from an EMBL/GenBank/DDBJ whole genome shotgun (WGS) entry which is preliminary data.</text>
</comment>
<keyword evidence="2 5" id="KW-0689">Ribosomal protein</keyword>
<protein>
    <recommendedName>
        <fullName evidence="4">Small ribosomal subunit protein bS21</fullName>
    </recommendedName>
</protein>
<evidence type="ECO:0000313" key="5">
    <source>
        <dbReference type="EMBL" id="OGE40630.1"/>
    </source>
</evidence>
<organism evidence="5 6">
    <name type="scientific">Candidatus Daviesbacteria bacterium RIFCSPHIGHO2_02_FULL_43_12</name>
    <dbReference type="NCBI Taxonomy" id="1797776"/>
    <lineage>
        <taxon>Bacteria</taxon>
        <taxon>Candidatus Daviesiibacteriota</taxon>
    </lineage>
</organism>
<sequence>MSIIVRARDKDNTDSLIRKFQKIVASEGVIQQYRDREYYKKNSIKRQERLAEKRRKIMRAKRYANQ</sequence>
<dbReference type="Pfam" id="PF01165">
    <property type="entry name" value="Ribosomal_S21"/>
    <property type="match status" value="1"/>
</dbReference>
<dbReference type="AlphaFoldDB" id="A0A1F5KII5"/>
<comment type="similarity">
    <text evidence="1">Belongs to the bacterial ribosomal protein bS21 family.</text>
</comment>
<evidence type="ECO:0000256" key="3">
    <source>
        <dbReference type="ARBA" id="ARBA00023274"/>
    </source>
</evidence>
<gene>
    <name evidence="5" type="ORF">A3D25_05730</name>
</gene>
<dbReference type="GO" id="GO:1990904">
    <property type="term" value="C:ribonucleoprotein complex"/>
    <property type="evidence" value="ECO:0007669"/>
    <property type="project" value="UniProtKB-KW"/>
</dbReference>
<reference evidence="5 6" key="1">
    <citation type="journal article" date="2016" name="Nat. Commun.">
        <title>Thousands of microbial genomes shed light on interconnected biogeochemical processes in an aquifer system.</title>
        <authorList>
            <person name="Anantharaman K."/>
            <person name="Brown C.T."/>
            <person name="Hug L.A."/>
            <person name="Sharon I."/>
            <person name="Castelle C.J."/>
            <person name="Probst A.J."/>
            <person name="Thomas B.C."/>
            <person name="Singh A."/>
            <person name="Wilkins M.J."/>
            <person name="Karaoz U."/>
            <person name="Brodie E.L."/>
            <person name="Williams K.H."/>
            <person name="Hubbard S.S."/>
            <person name="Banfield J.F."/>
        </authorList>
    </citation>
    <scope>NUCLEOTIDE SEQUENCE [LARGE SCALE GENOMIC DNA]</scope>
</reference>
<evidence type="ECO:0000256" key="2">
    <source>
        <dbReference type="ARBA" id="ARBA00022980"/>
    </source>
</evidence>
<evidence type="ECO:0000256" key="4">
    <source>
        <dbReference type="ARBA" id="ARBA00035135"/>
    </source>
</evidence>
<dbReference type="Gene3D" id="1.20.5.1150">
    <property type="entry name" value="Ribosomal protein S8"/>
    <property type="match status" value="1"/>
</dbReference>
<accession>A0A1F5KII5</accession>